<gene>
    <name evidence="9" type="ORF">dsat_2723</name>
</gene>
<feature type="domain" description="Rubredoxin-like" evidence="8">
    <location>
        <begin position="15"/>
        <end position="58"/>
    </location>
</feature>
<dbReference type="PROSITE" id="PS50903">
    <property type="entry name" value="RUBREDOXIN_LIKE"/>
    <property type="match status" value="1"/>
</dbReference>
<dbReference type="Proteomes" id="UP000014975">
    <property type="component" value="Unassembled WGS sequence"/>
</dbReference>
<reference evidence="9 10" key="1">
    <citation type="journal article" date="2013" name="Genome Announc.">
        <title>Draft genome sequences for three mercury-methylating, sulfate-reducing bacteria.</title>
        <authorList>
            <person name="Brown S.D."/>
            <person name="Hurt R.A.Jr."/>
            <person name="Gilmour C.C."/>
            <person name="Elias D.A."/>
        </authorList>
    </citation>
    <scope>NUCLEOTIDE SEQUENCE [LARGE SCALE GENOMIC DNA]</scope>
    <source>
        <strain evidence="9 10">DSM 16529</strain>
    </source>
</reference>
<dbReference type="Pfam" id="PF00301">
    <property type="entry name" value="Rubredoxin"/>
    <property type="match status" value="1"/>
</dbReference>
<evidence type="ECO:0000256" key="4">
    <source>
        <dbReference type="ARBA" id="ARBA00022723"/>
    </source>
</evidence>
<keyword evidence="6 7" id="KW-0408">Iron</keyword>
<organism evidence="9 10">
    <name type="scientific">Alkalidesulfovibrio alkalitolerans DSM 16529</name>
    <dbReference type="NCBI Taxonomy" id="1121439"/>
    <lineage>
        <taxon>Bacteria</taxon>
        <taxon>Pseudomonadati</taxon>
        <taxon>Thermodesulfobacteriota</taxon>
        <taxon>Desulfovibrionia</taxon>
        <taxon>Desulfovibrionales</taxon>
        <taxon>Desulfovibrionaceae</taxon>
        <taxon>Alkalidesulfovibrio</taxon>
    </lineage>
</organism>
<dbReference type="Gene3D" id="2.20.28.10">
    <property type="match status" value="1"/>
</dbReference>
<name>S7TCZ6_9BACT</name>
<dbReference type="InterPro" id="IPR018527">
    <property type="entry name" value="Rubredoxin_Fe_BS"/>
</dbReference>
<dbReference type="PATRIC" id="fig|1121439.3.peg.1126"/>
<keyword evidence="4 7" id="KW-0479">Metal-binding</keyword>
<dbReference type="InterPro" id="IPR050526">
    <property type="entry name" value="Rubredoxin_ET"/>
</dbReference>
<accession>S7TCZ6</accession>
<dbReference type="GO" id="GO:0043448">
    <property type="term" value="P:alkane catabolic process"/>
    <property type="evidence" value="ECO:0007669"/>
    <property type="project" value="TreeGrafter"/>
</dbReference>
<dbReference type="PROSITE" id="PS00202">
    <property type="entry name" value="RUBREDOXIN"/>
    <property type="match status" value="1"/>
</dbReference>
<keyword evidence="5 7" id="KW-0249">Electron transport</keyword>
<evidence type="ECO:0000256" key="6">
    <source>
        <dbReference type="ARBA" id="ARBA00023004"/>
    </source>
</evidence>
<evidence type="ECO:0000256" key="3">
    <source>
        <dbReference type="ARBA" id="ARBA00022448"/>
    </source>
</evidence>
<dbReference type="InterPro" id="IPR024935">
    <property type="entry name" value="Rubredoxin_dom"/>
</dbReference>
<dbReference type="SUPFAM" id="SSF57802">
    <property type="entry name" value="Rubredoxin-like"/>
    <property type="match status" value="1"/>
</dbReference>
<proteinExistence type="inferred from homology"/>
<dbReference type="GO" id="GO:0009055">
    <property type="term" value="F:electron transfer activity"/>
    <property type="evidence" value="ECO:0007669"/>
    <property type="project" value="TreeGrafter"/>
</dbReference>
<dbReference type="GO" id="GO:0005506">
    <property type="term" value="F:iron ion binding"/>
    <property type="evidence" value="ECO:0007669"/>
    <property type="project" value="UniProtKB-UniRule"/>
</dbReference>
<comment type="function">
    <text evidence="2">Rubredoxin is a small nonheme, iron protein lacking acid-labile sulfide. Its single Fe, chelated to 4 Cys, functions as an electron acceptor and may also stabilize the conformation of the molecule.</text>
</comment>
<dbReference type="OrthoDB" id="9802447at2"/>
<sequence length="74" mass="8191">MAAPEEMYQCQTVNCGYIYNPDKGDRKGKIPAGTKFEDLPDEWRCPVCGGTKKCFRPLAGPGSNVQAHCEKPTR</sequence>
<dbReference type="AlphaFoldDB" id="S7TCZ6"/>
<dbReference type="InterPro" id="IPR024934">
    <property type="entry name" value="Rubredoxin-like_dom"/>
</dbReference>
<dbReference type="eggNOG" id="COG1773">
    <property type="taxonomic scope" value="Bacteria"/>
</dbReference>
<evidence type="ECO:0000313" key="10">
    <source>
        <dbReference type="Proteomes" id="UP000014975"/>
    </source>
</evidence>
<evidence type="ECO:0000259" key="8">
    <source>
        <dbReference type="PROSITE" id="PS50903"/>
    </source>
</evidence>
<keyword evidence="10" id="KW-1185">Reference proteome</keyword>
<dbReference type="RefSeq" id="WP_020886608.1">
    <property type="nucleotide sequence ID" value="NZ_ATHI01000009.1"/>
</dbReference>
<keyword evidence="3" id="KW-0813">Transport</keyword>
<dbReference type="CDD" id="cd00730">
    <property type="entry name" value="rubredoxin"/>
    <property type="match status" value="1"/>
</dbReference>
<comment type="cofactor">
    <cofactor evidence="1 7">
        <name>Fe(3+)</name>
        <dbReference type="ChEBI" id="CHEBI:29034"/>
    </cofactor>
</comment>
<evidence type="ECO:0000256" key="2">
    <source>
        <dbReference type="ARBA" id="ARBA00002360"/>
    </source>
</evidence>
<evidence type="ECO:0000256" key="1">
    <source>
        <dbReference type="ARBA" id="ARBA00001965"/>
    </source>
</evidence>
<comment type="caution">
    <text evidence="9">The sequence shown here is derived from an EMBL/GenBank/DDBJ whole genome shotgun (WGS) entry which is preliminary data.</text>
</comment>
<evidence type="ECO:0000256" key="5">
    <source>
        <dbReference type="ARBA" id="ARBA00022982"/>
    </source>
</evidence>
<evidence type="ECO:0000256" key="7">
    <source>
        <dbReference type="RuleBase" id="RU003820"/>
    </source>
</evidence>
<comment type="similarity">
    <text evidence="7">Belongs to the rubredoxin family.</text>
</comment>
<protein>
    <recommendedName>
        <fullName evidence="7">Rubredoxin</fullName>
    </recommendedName>
</protein>
<dbReference type="PANTHER" id="PTHR47627">
    <property type="entry name" value="RUBREDOXIN"/>
    <property type="match status" value="1"/>
</dbReference>
<dbReference type="PANTHER" id="PTHR47627:SF1">
    <property type="entry name" value="RUBREDOXIN-1-RELATED"/>
    <property type="match status" value="1"/>
</dbReference>
<dbReference type="EMBL" id="ATHI01000009">
    <property type="protein sequence ID" value="EPR34531.1"/>
    <property type="molecule type" value="Genomic_DNA"/>
</dbReference>
<dbReference type="STRING" id="1121439.dsat_2723"/>
<evidence type="ECO:0000313" key="9">
    <source>
        <dbReference type="EMBL" id="EPR34531.1"/>
    </source>
</evidence>
<dbReference type="PRINTS" id="PR00163">
    <property type="entry name" value="RUBREDOXIN"/>
</dbReference>